<reference evidence="1" key="1">
    <citation type="submission" date="2018-05" db="EMBL/GenBank/DDBJ databases">
        <authorList>
            <person name="Lanie J.A."/>
            <person name="Ng W.-L."/>
            <person name="Kazmierczak K.M."/>
            <person name="Andrzejewski T.M."/>
            <person name="Davidsen T.M."/>
            <person name="Wayne K.J."/>
            <person name="Tettelin H."/>
            <person name="Glass J.I."/>
            <person name="Rusch D."/>
            <person name="Podicherti R."/>
            <person name="Tsui H.-C.T."/>
            <person name="Winkler M.E."/>
        </authorList>
    </citation>
    <scope>NUCLEOTIDE SEQUENCE</scope>
</reference>
<accession>A0A382YAV4</accession>
<proteinExistence type="predicted"/>
<evidence type="ECO:0000313" key="1">
    <source>
        <dbReference type="EMBL" id="SVD80432.1"/>
    </source>
</evidence>
<organism evidence="1">
    <name type="scientific">marine metagenome</name>
    <dbReference type="NCBI Taxonomy" id="408172"/>
    <lineage>
        <taxon>unclassified sequences</taxon>
        <taxon>metagenomes</taxon>
        <taxon>ecological metagenomes</taxon>
    </lineage>
</organism>
<sequence length="34" mass="3588">MAEVPGSIPGAPTIFSRTRSKIGISGRPSRYANL</sequence>
<gene>
    <name evidence="1" type="ORF">METZ01_LOCUS433286</name>
</gene>
<dbReference type="AlphaFoldDB" id="A0A382YAV4"/>
<dbReference type="EMBL" id="UINC01174355">
    <property type="protein sequence ID" value="SVD80432.1"/>
    <property type="molecule type" value="Genomic_DNA"/>
</dbReference>
<protein>
    <submittedName>
        <fullName evidence="1">Uncharacterized protein</fullName>
    </submittedName>
</protein>
<name>A0A382YAV4_9ZZZZ</name>
<feature type="non-terminal residue" evidence="1">
    <location>
        <position position="34"/>
    </location>
</feature>